<dbReference type="Gene3D" id="2.20.28.10">
    <property type="match status" value="1"/>
</dbReference>
<dbReference type="Pfam" id="PF14551">
    <property type="entry name" value="MCM_N"/>
    <property type="match status" value="1"/>
</dbReference>
<organism evidence="19 20">
    <name type="scientific">Taenia crassiceps</name>
    <dbReference type="NCBI Taxonomy" id="6207"/>
    <lineage>
        <taxon>Eukaryota</taxon>
        <taxon>Metazoa</taxon>
        <taxon>Spiralia</taxon>
        <taxon>Lophotrochozoa</taxon>
        <taxon>Platyhelminthes</taxon>
        <taxon>Cestoda</taxon>
        <taxon>Eucestoda</taxon>
        <taxon>Cyclophyllidea</taxon>
        <taxon>Taeniidae</taxon>
        <taxon>Taenia</taxon>
    </lineage>
</organism>
<keyword evidence="6" id="KW-0378">Hydrolase</keyword>
<dbReference type="InterPro" id="IPR027925">
    <property type="entry name" value="MCM_N"/>
</dbReference>
<dbReference type="SUPFAM" id="SSF52540">
    <property type="entry name" value="P-loop containing nucleoside triphosphate hydrolases"/>
    <property type="match status" value="1"/>
</dbReference>
<feature type="region of interest" description="Disordered" evidence="16">
    <location>
        <begin position="1528"/>
        <end position="1550"/>
    </location>
</feature>
<dbReference type="InterPro" id="IPR033762">
    <property type="entry name" value="MCM_OB"/>
</dbReference>
<keyword evidence="5 14" id="KW-0547">Nucleotide-binding</keyword>
<reference evidence="19 20" key="1">
    <citation type="journal article" date="2022" name="Front. Cell. Infect. Microbiol.">
        <title>The Genomes of Two Strains of Taenia crassiceps the Animal Model for the Study of Human Cysticercosis.</title>
        <authorList>
            <person name="Bobes R.J."/>
            <person name="Estrada K."/>
            <person name="Rios-Valencia D.G."/>
            <person name="Calderon-Gallegos A."/>
            <person name="de la Torre P."/>
            <person name="Carrero J.C."/>
            <person name="Sanchez-Flores A."/>
            <person name="Laclette J.P."/>
        </authorList>
    </citation>
    <scope>NUCLEOTIDE SEQUENCE [LARGE SCALE GENOMIC DNA]</scope>
    <source>
        <strain evidence="19">WFUcys</strain>
    </source>
</reference>
<dbReference type="Gene3D" id="2.40.50.140">
    <property type="entry name" value="Nucleic acid-binding proteins"/>
    <property type="match status" value="1"/>
</dbReference>
<dbReference type="SUPFAM" id="SSF54928">
    <property type="entry name" value="RNA-binding domain, RBD"/>
    <property type="match status" value="1"/>
</dbReference>
<comment type="subcellular location">
    <subcellularLocation>
        <location evidence="1">Nucleus</location>
    </subcellularLocation>
</comment>
<dbReference type="InterPro" id="IPR008048">
    <property type="entry name" value="MCM5"/>
</dbReference>
<dbReference type="InterPro" id="IPR018525">
    <property type="entry name" value="MCM_CS"/>
</dbReference>
<feature type="coiled-coil region" evidence="15">
    <location>
        <begin position="1940"/>
        <end position="1988"/>
    </location>
</feature>
<dbReference type="InterPro" id="IPR041562">
    <property type="entry name" value="MCM_lid"/>
</dbReference>
<feature type="compositionally biased region" description="Basic and acidic residues" evidence="16">
    <location>
        <begin position="775"/>
        <end position="786"/>
    </location>
</feature>
<evidence type="ECO:0000256" key="4">
    <source>
        <dbReference type="ARBA" id="ARBA00022705"/>
    </source>
</evidence>
<dbReference type="SMART" id="SM00360">
    <property type="entry name" value="RRM"/>
    <property type="match status" value="2"/>
</dbReference>
<feature type="compositionally biased region" description="Polar residues" evidence="16">
    <location>
        <begin position="1528"/>
        <end position="1544"/>
    </location>
</feature>
<evidence type="ECO:0000259" key="18">
    <source>
        <dbReference type="PROSITE" id="PS50102"/>
    </source>
</evidence>
<dbReference type="PROSITE" id="PS50102">
    <property type="entry name" value="RRM"/>
    <property type="match status" value="2"/>
</dbReference>
<keyword evidence="20" id="KW-1185">Reference proteome</keyword>
<dbReference type="Gene3D" id="3.30.70.330">
    <property type="match status" value="2"/>
</dbReference>
<feature type="coiled-coil region" evidence="15">
    <location>
        <begin position="2017"/>
        <end position="2051"/>
    </location>
</feature>
<evidence type="ECO:0000256" key="2">
    <source>
        <dbReference type="ARBA" id="ARBA00008010"/>
    </source>
</evidence>
<dbReference type="InterPro" id="IPR000504">
    <property type="entry name" value="RRM_dom"/>
</dbReference>
<evidence type="ECO:0000256" key="15">
    <source>
        <dbReference type="SAM" id="Coils"/>
    </source>
</evidence>
<keyword evidence="4" id="KW-0235">DNA replication</keyword>
<feature type="region of interest" description="Disordered" evidence="16">
    <location>
        <begin position="1200"/>
        <end position="1235"/>
    </location>
</feature>
<evidence type="ECO:0000256" key="9">
    <source>
        <dbReference type="ARBA" id="ARBA00023125"/>
    </source>
</evidence>
<dbReference type="EC" id="3.6.4.12" evidence="3"/>
<evidence type="ECO:0000256" key="16">
    <source>
        <dbReference type="SAM" id="MobiDB-lite"/>
    </source>
</evidence>
<feature type="domain" description="MCM C-terminal AAA(+) ATPase" evidence="17">
    <location>
        <begin position="342"/>
        <end position="547"/>
    </location>
</feature>
<dbReference type="EMBL" id="JAKROA010000001">
    <property type="protein sequence ID" value="KAL5112052.1"/>
    <property type="molecule type" value="Genomic_DNA"/>
</dbReference>
<feature type="compositionally biased region" description="Basic and acidic residues" evidence="16">
    <location>
        <begin position="1152"/>
        <end position="1162"/>
    </location>
</feature>
<evidence type="ECO:0000256" key="11">
    <source>
        <dbReference type="ARBA" id="ARBA00023306"/>
    </source>
</evidence>
<accession>A0ABR4QR38</accession>
<keyword evidence="11" id="KW-0131">Cell cycle</keyword>
<dbReference type="CDD" id="cd17756">
    <property type="entry name" value="MCM5"/>
    <property type="match status" value="1"/>
</dbReference>
<dbReference type="InterPro" id="IPR031327">
    <property type="entry name" value="MCM"/>
</dbReference>
<dbReference type="InterPro" id="IPR012677">
    <property type="entry name" value="Nucleotide-bd_a/b_plait_sf"/>
</dbReference>
<keyword evidence="13" id="KW-0694">RNA-binding</keyword>
<keyword evidence="7" id="KW-0347">Helicase</keyword>
<feature type="domain" description="RRM" evidence="18">
    <location>
        <begin position="971"/>
        <end position="1063"/>
    </location>
</feature>
<dbReference type="PRINTS" id="PR01657">
    <property type="entry name" value="MCMFAMILY"/>
</dbReference>
<comment type="similarity">
    <text evidence="2 14">Belongs to the MCM family.</text>
</comment>
<dbReference type="PANTHER" id="PTHR11630:SF42">
    <property type="entry name" value="DNA REPLICATION LICENSING FACTOR MCM5"/>
    <property type="match status" value="1"/>
</dbReference>
<dbReference type="Pfam" id="PF21933">
    <property type="entry name" value="MCM5_C"/>
    <property type="match status" value="1"/>
</dbReference>
<feature type="domain" description="RRM" evidence="18">
    <location>
        <begin position="848"/>
        <end position="962"/>
    </location>
</feature>
<feature type="region of interest" description="Disordered" evidence="16">
    <location>
        <begin position="1144"/>
        <end position="1164"/>
    </location>
</feature>
<protein>
    <recommendedName>
        <fullName evidence="3">DNA helicase</fullName>
        <ecNumber evidence="3">3.6.4.12</ecNumber>
    </recommendedName>
</protein>
<dbReference type="InterPro" id="IPR001208">
    <property type="entry name" value="MCM_dom"/>
</dbReference>
<feature type="coiled-coil region" evidence="15">
    <location>
        <begin position="1618"/>
        <end position="1666"/>
    </location>
</feature>
<evidence type="ECO:0000256" key="12">
    <source>
        <dbReference type="ARBA" id="ARBA00048432"/>
    </source>
</evidence>
<gene>
    <name evidence="19" type="ORF">TcWFU_004912</name>
</gene>
<evidence type="ECO:0000313" key="19">
    <source>
        <dbReference type="EMBL" id="KAL5112052.1"/>
    </source>
</evidence>
<dbReference type="InterPro" id="IPR012340">
    <property type="entry name" value="NA-bd_OB-fold"/>
</dbReference>
<dbReference type="InterPro" id="IPR027417">
    <property type="entry name" value="P-loop_NTPase"/>
</dbReference>
<dbReference type="SMART" id="SM00350">
    <property type="entry name" value="MCM"/>
    <property type="match status" value="1"/>
</dbReference>
<feature type="coiled-coil region" evidence="15">
    <location>
        <begin position="1723"/>
        <end position="1848"/>
    </location>
</feature>
<dbReference type="InterPro" id="IPR054125">
    <property type="entry name" value="MCM5_C"/>
</dbReference>
<dbReference type="Proteomes" id="UP001651158">
    <property type="component" value="Unassembled WGS sequence"/>
</dbReference>
<dbReference type="PANTHER" id="PTHR11630">
    <property type="entry name" value="DNA REPLICATION LICENSING FACTOR MCM FAMILY MEMBER"/>
    <property type="match status" value="1"/>
</dbReference>
<dbReference type="Pfam" id="PF17855">
    <property type="entry name" value="MCM_lid"/>
    <property type="match status" value="1"/>
</dbReference>
<proteinExistence type="inferred from homology"/>
<dbReference type="Gene3D" id="3.30.1640.10">
    <property type="entry name" value="mini-chromosome maintenance (MCM) complex, chain A, domain 1"/>
    <property type="match status" value="1"/>
</dbReference>
<dbReference type="Pfam" id="PF00493">
    <property type="entry name" value="MCM"/>
    <property type="match status" value="1"/>
</dbReference>
<feature type="region of interest" description="Disordered" evidence="16">
    <location>
        <begin position="770"/>
        <end position="801"/>
    </location>
</feature>
<evidence type="ECO:0000256" key="10">
    <source>
        <dbReference type="ARBA" id="ARBA00023242"/>
    </source>
</evidence>
<feature type="coiled-coil region" evidence="15">
    <location>
        <begin position="2080"/>
        <end position="2146"/>
    </location>
</feature>
<dbReference type="SUPFAM" id="SSF50249">
    <property type="entry name" value="Nucleic acid-binding proteins"/>
    <property type="match status" value="1"/>
</dbReference>
<dbReference type="PROSITE" id="PS50051">
    <property type="entry name" value="MCM_2"/>
    <property type="match status" value="1"/>
</dbReference>
<dbReference type="PRINTS" id="PR01661">
    <property type="entry name" value="MCMPROTEIN5"/>
</dbReference>
<dbReference type="InterPro" id="IPR035979">
    <property type="entry name" value="RBD_domain_sf"/>
</dbReference>
<evidence type="ECO:0000256" key="7">
    <source>
        <dbReference type="ARBA" id="ARBA00022806"/>
    </source>
</evidence>
<evidence type="ECO:0000256" key="3">
    <source>
        <dbReference type="ARBA" id="ARBA00012551"/>
    </source>
</evidence>
<evidence type="ECO:0000256" key="14">
    <source>
        <dbReference type="RuleBase" id="RU004070"/>
    </source>
</evidence>
<keyword evidence="15" id="KW-0175">Coiled coil</keyword>
<evidence type="ECO:0000256" key="6">
    <source>
        <dbReference type="ARBA" id="ARBA00022801"/>
    </source>
</evidence>
<comment type="catalytic activity">
    <reaction evidence="12">
        <text>ATP + H2O = ADP + phosphate + H(+)</text>
        <dbReference type="Rhea" id="RHEA:13065"/>
        <dbReference type="ChEBI" id="CHEBI:15377"/>
        <dbReference type="ChEBI" id="CHEBI:15378"/>
        <dbReference type="ChEBI" id="CHEBI:30616"/>
        <dbReference type="ChEBI" id="CHEBI:43474"/>
        <dbReference type="ChEBI" id="CHEBI:456216"/>
        <dbReference type="EC" id="3.6.4.12"/>
    </reaction>
    <physiologicalReaction direction="left-to-right" evidence="12">
        <dbReference type="Rhea" id="RHEA:13066"/>
    </physiologicalReaction>
</comment>
<evidence type="ECO:0000259" key="17">
    <source>
        <dbReference type="PROSITE" id="PS50051"/>
    </source>
</evidence>
<evidence type="ECO:0000256" key="13">
    <source>
        <dbReference type="PROSITE-ProRule" id="PRU00176"/>
    </source>
</evidence>
<dbReference type="Gene3D" id="3.40.50.300">
    <property type="entry name" value="P-loop containing nucleotide triphosphate hydrolases"/>
    <property type="match status" value="1"/>
</dbReference>
<evidence type="ECO:0000313" key="20">
    <source>
        <dbReference type="Proteomes" id="UP001651158"/>
    </source>
</evidence>
<dbReference type="Pfam" id="PF00076">
    <property type="entry name" value="RRM_1"/>
    <property type="match status" value="1"/>
</dbReference>
<evidence type="ECO:0000256" key="8">
    <source>
        <dbReference type="ARBA" id="ARBA00022840"/>
    </source>
</evidence>
<dbReference type="Pfam" id="PF17207">
    <property type="entry name" value="MCM_OB"/>
    <property type="match status" value="1"/>
</dbReference>
<keyword evidence="10" id="KW-0539">Nucleus</keyword>
<dbReference type="PROSITE" id="PS00847">
    <property type="entry name" value="MCM_1"/>
    <property type="match status" value="1"/>
</dbReference>
<keyword evidence="9 14" id="KW-0238">DNA-binding</keyword>
<keyword evidence="8 14" id="KW-0067">ATP-binding</keyword>
<evidence type="ECO:0000256" key="5">
    <source>
        <dbReference type="ARBA" id="ARBA00022741"/>
    </source>
</evidence>
<comment type="caution">
    <text evidence="19">The sequence shown here is derived from an EMBL/GenBank/DDBJ whole genome shotgun (WGS) entry which is preliminary data.</text>
</comment>
<evidence type="ECO:0000256" key="1">
    <source>
        <dbReference type="ARBA" id="ARBA00004123"/>
    </source>
</evidence>
<name>A0ABR4QR38_9CEST</name>
<sequence length="2315" mass="257722">MAGFDSGAVYHSDSLFAQPADQDIFADFQQAKRKFKDFLRQYNVGGLSFTYRDQLKRNCTLKNYNLVLKLQDLNNFDSYLAQMLTQRPADYIAVYEEATTEVATEIMKSFLSVNETLPSIQLLLEWGASPVNIRELHSEQVSKLVKISGIVVSASSVKSKAIRLTLQCRGCRQFLPNIHVRPGFEGYMLPRRCSSAQAGGAAVPCPVDPYFIVPDKCQCVDYQVLKLQESPDSVPQGEMPRHMQLYCDRYLVEQVAPGNRITVVGVYSIQTSAPTKVKSSAHERVNVGVRMSYIRVFGLSVNTEGPGRSGVFSGGKLLNTTTTNSTELEEEEMRKLAATPNIYELIARSIAPSIYGSLDIKKAIACLLFGGSRKRLPDGLCRRGDINLLLLGDPGTAKSQLLKFVERCAPVGVYTSGKGSSAAGLTASIVRDPTSHNFVMEGGAMVLADGGVVCIDEFDKMREDDRVAIHEAMEQQTISIAKAGITTSLNSRCSVLAAANSVYGRWDDTKGESNIDFMPTILSRFDMIFVVRDEHDATRDSVLAHHVMQVHLHGNDVTSNMEIGEDGSTSNEIPLSKLRRFIAFAREHCGPRLSPVAAEKLVNQYVLMRSGSSRLEQQTGKRAAIPITVRQLEAIVRISEALAKMRLDAFATESDVDEALRLFQVSTLEAFMTGSLEGAEGFTSQEEHELVLRVEKQLKKRFVIGSQVSEHAILQDFTRQGFSERTVMKVLHYMIRRGEVQYRMQRRILARKSKMSKGCKFFDPGSHVNVDLSTSEEKNREGKSDLDGATEGSKLVGESTSNSEIIVQSPDLNMGELSGDSDVNEHSAVASRFEQRENRRTGKDRLKRTVFVGNLPAWMTKKALCKLFRSALAKSKIDSADCKIESVRLRGAVPTTGGTSKQAKKRSSIRHEFAAGDKHAQIGFVVLTSTAGIPAALRLNGHFLAKDSADTGRHIRVDVCGRQNPSYNTHKSIFVGNLPFSTNEEEVRQVFQSFGKITNVRLVRDSITGAVKGIGFVEFEDSSSIPLVIRQAAMSSSVDGSDSNGLQDLMVGGRRLRVEAWKSIKKVKKTKQQQRNKLGSCQAHKSVGAGRNALRVPTNLKGTVARKQFVKRVLQKRSKRKQIGAATDDKAAVKLSKRGKFGLADGRKAKRRMSELSERSRSLESANNDLQTLNFSCMERLQTLELELNQSVKLTNKHARINASDTPGPRLNSSHKNPDLDGLSNSNPNPAPNCPDSQTHPYICCSGKSLNEPANAIGSDDNAVVKTLNKRCSDLEANILLLQKERELIEKRTATLRKQIEVRNEEIDRLRRIVKGEITPEKLVPETQQGHADWMIGQLQTQVDLLQKRNEELEKRMFLRLDAISQSAFAVSSRRERASQCELLKHSMGGKVDRCELAELLGNFEKTSSHFLSWADELLNCQKKMVLEIERLKRLVPQTKKPTQPVNRRAVRAAIKKPSSSSATFTGINAASAAKQRTDDYEPPIKEYVEGLLADRETLRIQVDYLNRNLRRWFTTDAAFITATNDATEGGNQNAHTQSVNFDASNGDRERDEASVGHEFTLEMLRALLKATESERDYYIRRTEELQVENSRLTCLSSHHSHHGQSAVYMNPKNDTEFETIKQERDELQIALNQFEQNLLKIQAEVRALRSERDQLLLELEKAEKREASSKRPIFHTEFTVPDHAQALDHQLKNGTISSPDASLHVRVSTETGRLSQHSCNEQQQLREEVSALQAALADSRTQLEDSRRHTDELELQVEQLKCKVEQMTSQKEEVEKLKEQLQAALVQTNARNSSLVSELAMRKNMCNEALRGKQLSDAMVAQAQCDLQSLNTRVMELDAEIKCSHEEVSRLRKVASQLDAEKDALQTSLDDRTEDLVTLKRDLDQRTQLFEENKQYLNSVELRLRQVTAMAAERDREVQTLTERLRKVETSTQVVARSRDISEEKYAKAKEDITVLSNEVDSLKTHLQATKNENSELHCRLAEALQNVSSSDQALDAKLKEHQDLLVQYGFISKEFEAMSKRNMELERTLAEVEEALQGKEAAVRNHIDRAQKAEFAALSAKRERVLAEEKCVLLSTAAEKAESRVQELDGEMAEVRRDLAATRDLAGALQARLDNAAGQAVSTASDLTAKLAECERKLHDALDETAHQKEIIQQLELLLAVARENQIRLQDSLDRKTEECERLRKHTHSARQGVGVVTTDAMMLHNQFSTHPRCAGSTGASATSVTEIAIPPACGEDHPLLFYKPLHPTPSSSSTVSIPLQSNHVVTAVSSAATTPKGSPTCRPVSSGANKSSIRFYESLNASESCSINPSST</sequence>
<feature type="coiled-coil region" evidence="15">
    <location>
        <begin position="1265"/>
        <end position="1292"/>
    </location>
</feature>